<evidence type="ECO:0000256" key="5">
    <source>
        <dbReference type="ARBA" id="ARBA00023136"/>
    </source>
</evidence>
<dbReference type="GO" id="GO:0051119">
    <property type="term" value="F:sugar transmembrane transporter activity"/>
    <property type="evidence" value="ECO:0007669"/>
    <property type="project" value="InterPro"/>
</dbReference>
<dbReference type="InterPro" id="IPR036259">
    <property type="entry name" value="MFS_trans_sf"/>
</dbReference>
<dbReference type="InterPro" id="IPR005829">
    <property type="entry name" value="Sugar_transporter_CS"/>
</dbReference>
<keyword evidence="3 9" id="KW-0812">Transmembrane</keyword>
<evidence type="ECO:0000313" key="11">
    <source>
        <dbReference type="EMBL" id="KAB7497332.1"/>
    </source>
</evidence>
<evidence type="ECO:0000259" key="10">
    <source>
        <dbReference type="PROSITE" id="PS50850"/>
    </source>
</evidence>
<keyword evidence="8" id="KW-0813">Transport</keyword>
<comment type="subcellular location">
    <subcellularLocation>
        <location evidence="1">Cell membrane</location>
        <topology evidence="1">Multi-pass membrane protein</topology>
    </subcellularLocation>
</comment>
<dbReference type="FunFam" id="1.20.1250.20:FF:000055">
    <property type="entry name" value="Facilitated trehalose transporter Tret1-2 homolog"/>
    <property type="match status" value="1"/>
</dbReference>
<dbReference type="EMBL" id="SEYY01020400">
    <property type="protein sequence ID" value="KAB7497332.1"/>
    <property type="molecule type" value="Genomic_DNA"/>
</dbReference>
<feature type="transmembrane region" description="Helical" evidence="9">
    <location>
        <begin position="121"/>
        <end position="142"/>
    </location>
</feature>
<dbReference type="GO" id="GO:0005886">
    <property type="term" value="C:plasma membrane"/>
    <property type="evidence" value="ECO:0007669"/>
    <property type="project" value="UniProtKB-SubCell"/>
</dbReference>
<keyword evidence="5 9" id="KW-0472">Membrane</keyword>
<feature type="transmembrane region" description="Helical" evidence="9">
    <location>
        <begin position="97"/>
        <end position="115"/>
    </location>
</feature>
<dbReference type="SUPFAM" id="SSF103473">
    <property type="entry name" value="MFS general substrate transporter"/>
    <property type="match status" value="1"/>
</dbReference>
<evidence type="ECO:0000256" key="7">
    <source>
        <dbReference type="ARBA" id="ARBA00024348"/>
    </source>
</evidence>
<feature type="transmembrane region" description="Helical" evidence="9">
    <location>
        <begin position="301"/>
        <end position="321"/>
    </location>
</feature>
<dbReference type="CDD" id="cd17358">
    <property type="entry name" value="MFS_GLUT6_8_Class3_like"/>
    <property type="match status" value="1"/>
</dbReference>
<dbReference type="PRINTS" id="PR00171">
    <property type="entry name" value="SUGRTRNSPORT"/>
</dbReference>
<reference evidence="11 12" key="1">
    <citation type="journal article" date="2019" name="PLoS Biol.">
        <title>Sex chromosomes control vertical transmission of feminizing Wolbachia symbionts in an isopod.</title>
        <authorList>
            <person name="Becking T."/>
            <person name="Chebbi M.A."/>
            <person name="Giraud I."/>
            <person name="Moumen B."/>
            <person name="Laverre T."/>
            <person name="Caubet Y."/>
            <person name="Peccoud J."/>
            <person name="Gilbert C."/>
            <person name="Cordaux R."/>
        </authorList>
    </citation>
    <scope>NUCLEOTIDE SEQUENCE [LARGE SCALE GENOMIC DNA]</scope>
    <source>
        <strain evidence="11">ANa2</strain>
        <tissue evidence="11">Whole body excluding digestive tract and cuticle</tissue>
    </source>
</reference>
<dbReference type="Proteomes" id="UP000326759">
    <property type="component" value="Unassembled WGS sequence"/>
</dbReference>
<dbReference type="InterPro" id="IPR003663">
    <property type="entry name" value="Sugar/inositol_transpt"/>
</dbReference>
<feature type="transmembrane region" description="Helical" evidence="9">
    <location>
        <begin position="24"/>
        <end position="48"/>
    </location>
</feature>
<evidence type="ECO:0000256" key="1">
    <source>
        <dbReference type="ARBA" id="ARBA00004651"/>
    </source>
</evidence>
<evidence type="ECO:0000256" key="4">
    <source>
        <dbReference type="ARBA" id="ARBA00022989"/>
    </source>
</evidence>
<feature type="domain" description="Major facilitator superfamily (MFS) profile" evidence="10">
    <location>
        <begin position="30"/>
        <end position="454"/>
    </location>
</feature>
<feature type="transmembrane region" description="Helical" evidence="9">
    <location>
        <begin position="264"/>
        <end position="289"/>
    </location>
</feature>
<dbReference type="InterPro" id="IPR050549">
    <property type="entry name" value="MFS_Trehalose_Transporter"/>
</dbReference>
<evidence type="ECO:0000256" key="9">
    <source>
        <dbReference type="SAM" id="Phobius"/>
    </source>
</evidence>
<sequence>IYIYIEHSKFSNDENSEIITHNTLLALCATVGAMGLGCILGFASPAGVILTSNSTDSSIHITDSQNSWFSSISNLGALAGCPLAGFCINYLGRRGTIIYATIPVLIGWILIAAAQNFAMLIIGRIITGFYCSLISLSVPTYVAEFSSPQIRGALGSGFQLLVFVGILFSYCMGVTFTNFRWIAISCAVIPCICSLLMLLCKESPFYLLSKGKDQEAEAALKSFRGDSYDGIETELRAIRESLEESRRRKATFSDLKKPYILKPFLMSIGLMFFQQFSGINAVLFNLASIFEKAGSNLSSNVSSIIIGLTQIVGTFIGSLLMDRAGRKSLLIFSSSVMIISLTALGIFFYYLKFSPSVAADIGWLPLVSLILYVISFAVGFGPIPWLMMGELFSPEVKELASSIATMSNWTMAFITTLIYQPLTTVIYDYGVYWLFGGFTVFNLIFCITFVYETKGKTLQEINAHFGSPHSSTKESQE</sequence>
<protein>
    <submittedName>
        <fullName evidence="11">Facilitated trehalose transporter Tret1</fullName>
    </submittedName>
</protein>
<dbReference type="Gene3D" id="1.20.1250.20">
    <property type="entry name" value="MFS general substrate transporter like domains"/>
    <property type="match status" value="1"/>
</dbReference>
<dbReference type="PANTHER" id="PTHR48021:SF1">
    <property type="entry name" value="GH07001P-RELATED"/>
    <property type="match status" value="1"/>
</dbReference>
<dbReference type="PROSITE" id="PS00216">
    <property type="entry name" value="SUGAR_TRANSPORT_1"/>
    <property type="match status" value="1"/>
</dbReference>
<keyword evidence="12" id="KW-1185">Reference proteome</keyword>
<evidence type="ECO:0000256" key="8">
    <source>
        <dbReference type="RuleBase" id="RU003346"/>
    </source>
</evidence>
<comment type="caution">
    <text evidence="11">The sequence shown here is derived from an EMBL/GenBank/DDBJ whole genome shotgun (WGS) entry which is preliminary data.</text>
</comment>
<dbReference type="PROSITE" id="PS50850">
    <property type="entry name" value="MFS"/>
    <property type="match status" value="1"/>
</dbReference>
<evidence type="ECO:0000313" key="12">
    <source>
        <dbReference type="Proteomes" id="UP000326759"/>
    </source>
</evidence>
<dbReference type="InterPro" id="IPR005828">
    <property type="entry name" value="MFS_sugar_transport-like"/>
</dbReference>
<dbReference type="Pfam" id="PF00083">
    <property type="entry name" value="Sugar_tr"/>
    <property type="match status" value="1"/>
</dbReference>
<feature type="transmembrane region" description="Helical" evidence="9">
    <location>
        <begin position="328"/>
        <end position="351"/>
    </location>
</feature>
<organism evidence="11 12">
    <name type="scientific">Armadillidium nasatum</name>
    <dbReference type="NCBI Taxonomy" id="96803"/>
    <lineage>
        <taxon>Eukaryota</taxon>
        <taxon>Metazoa</taxon>
        <taxon>Ecdysozoa</taxon>
        <taxon>Arthropoda</taxon>
        <taxon>Crustacea</taxon>
        <taxon>Multicrustacea</taxon>
        <taxon>Malacostraca</taxon>
        <taxon>Eumalacostraca</taxon>
        <taxon>Peracarida</taxon>
        <taxon>Isopoda</taxon>
        <taxon>Oniscidea</taxon>
        <taxon>Crinocheta</taxon>
        <taxon>Armadillidiidae</taxon>
        <taxon>Armadillidium</taxon>
    </lineage>
</organism>
<dbReference type="AlphaFoldDB" id="A0A5N5STI1"/>
<feature type="transmembrane region" description="Helical" evidence="9">
    <location>
        <begin position="363"/>
        <end position="387"/>
    </location>
</feature>
<feature type="transmembrane region" description="Helical" evidence="9">
    <location>
        <begin position="431"/>
        <end position="451"/>
    </location>
</feature>
<proteinExistence type="inferred from homology"/>
<dbReference type="InterPro" id="IPR044775">
    <property type="entry name" value="MFS_ERD6/Tret1-like"/>
</dbReference>
<evidence type="ECO:0000256" key="6">
    <source>
        <dbReference type="ARBA" id="ARBA00023180"/>
    </source>
</evidence>
<feature type="non-terminal residue" evidence="11">
    <location>
        <position position="1"/>
    </location>
</feature>
<dbReference type="InterPro" id="IPR020846">
    <property type="entry name" value="MFS_dom"/>
</dbReference>
<accession>A0A5N5STI1</accession>
<dbReference type="PANTHER" id="PTHR48021">
    <property type="match status" value="1"/>
</dbReference>
<feature type="transmembrane region" description="Helical" evidence="9">
    <location>
        <begin position="181"/>
        <end position="200"/>
    </location>
</feature>
<keyword evidence="6" id="KW-0325">Glycoprotein</keyword>
<gene>
    <name evidence="11" type="ORF">Anas_10009</name>
</gene>
<keyword evidence="2" id="KW-1003">Cell membrane</keyword>
<evidence type="ECO:0000256" key="2">
    <source>
        <dbReference type="ARBA" id="ARBA00022475"/>
    </source>
</evidence>
<name>A0A5N5STI1_9CRUS</name>
<feature type="transmembrane region" description="Helical" evidence="9">
    <location>
        <begin position="399"/>
        <end position="419"/>
    </location>
</feature>
<comment type="similarity">
    <text evidence="7">Belongs to the major facilitator superfamily. Sugar transporter (TC 2.A.1.1) family. Trehalose transporter subfamily.</text>
</comment>
<dbReference type="NCBIfam" id="TIGR00879">
    <property type="entry name" value="SP"/>
    <property type="match status" value="1"/>
</dbReference>
<keyword evidence="4 9" id="KW-1133">Transmembrane helix</keyword>
<feature type="transmembrane region" description="Helical" evidence="9">
    <location>
        <begin position="154"/>
        <end position="175"/>
    </location>
</feature>
<dbReference type="OrthoDB" id="6612291at2759"/>
<evidence type="ECO:0000256" key="3">
    <source>
        <dbReference type="ARBA" id="ARBA00022692"/>
    </source>
</evidence>